<keyword evidence="2" id="KW-1185">Reference proteome</keyword>
<accession>A0ABV6NH43</accession>
<proteinExistence type="predicted"/>
<sequence>MRIVEMNPRDNCTVTALENDVQSYFHDEVRRLSYSLAGRNYGFVCYEKGIQIKNNEVKALYGPAIICDEQFEGLSESEAKLIQRYVNDYQFDLNNLKIH</sequence>
<evidence type="ECO:0000313" key="2">
    <source>
        <dbReference type="Proteomes" id="UP001589833"/>
    </source>
</evidence>
<protein>
    <submittedName>
        <fullName evidence="1">Uncharacterized protein</fullName>
    </submittedName>
</protein>
<organism evidence="1 2">
    <name type="scientific">Halalkalibacter alkalisediminis</name>
    <dbReference type="NCBI Taxonomy" id="935616"/>
    <lineage>
        <taxon>Bacteria</taxon>
        <taxon>Bacillati</taxon>
        <taxon>Bacillota</taxon>
        <taxon>Bacilli</taxon>
        <taxon>Bacillales</taxon>
        <taxon>Bacillaceae</taxon>
        <taxon>Halalkalibacter</taxon>
    </lineage>
</organism>
<dbReference type="EMBL" id="JBHLTR010000017">
    <property type="protein sequence ID" value="MFC0560004.1"/>
    <property type="molecule type" value="Genomic_DNA"/>
</dbReference>
<evidence type="ECO:0000313" key="1">
    <source>
        <dbReference type="EMBL" id="MFC0560004.1"/>
    </source>
</evidence>
<reference evidence="1 2" key="1">
    <citation type="submission" date="2024-09" db="EMBL/GenBank/DDBJ databases">
        <authorList>
            <person name="Sun Q."/>
            <person name="Mori K."/>
        </authorList>
    </citation>
    <scope>NUCLEOTIDE SEQUENCE [LARGE SCALE GENOMIC DNA]</scope>
    <source>
        <strain evidence="1 2">NCAIM B.02301</strain>
    </source>
</reference>
<gene>
    <name evidence="1" type="ORF">ACFFH4_13185</name>
</gene>
<name>A0ABV6NH43_9BACI</name>
<dbReference type="RefSeq" id="WP_273840644.1">
    <property type="nucleotide sequence ID" value="NZ_JAQQWT010000002.1"/>
</dbReference>
<comment type="caution">
    <text evidence="1">The sequence shown here is derived from an EMBL/GenBank/DDBJ whole genome shotgun (WGS) entry which is preliminary data.</text>
</comment>
<dbReference type="Proteomes" id="UP001589833">
    <property type="component" value="Unassembled WGS sequence"/>
</dbReference>